<proteinExistence type="predicted"/>
<sequence length="81" mass="9386">MDKKKVTEAQGLQKIWLLKDKTKSHKEIADLLGVISKCVFQAKCNYEMTSMTKELPRSERHESLPAEMSLIFLERSESMLQ</sequence>
<evidence type="ECO:0000313" key="2">
    <source>
        <dbReference type="Proteomes" id="UP000663879"/>
    </source>
</evidence>
<protein>
    <submittedName>
        <fullName evidence="1">Uncharacterized protein</fullName>
    </submittedName>
</protein>
<dbReference type="OrthoDB" id="10136037at2759"/>
<keyword evidence="2" id="KW-1185">Reference proteome</keyword>
<accession>A0A814DUQ3</accession>
<name>A0A814DUQ3_9BILA</name>
<dbReference type="AlphaFoldDB" id="A0A814DUQ3"/>
<evidence type="ECO:0000313" key="1">
    <source>
        <dbReference type="EMBL" id="CAF0959910.1"/>
    </source>
</evidence>
<reference evidence="1" key="1">
    <citation type="submission" date="2021-02" db="EMBL/GenBank/DDBJ databases">
        <authorList>
            <person name="Nowell W R."/>
        </authorList>
    </citation>
    <scope>NUCLEOTIDE SEQUENCE</scope>
    <source>
        <strain evidence="1">Ploen Becks lab</strain>
    </source>
</reference>
<dbReference type="Proteomes" id="UP000663879">
    <property type="component" value="Unassembled WGS sequence"/>
</dbReference>
<organism evidence="1 2">
    <name type="scientific">Brachionus calyciflorus</name>
    <dbReference type="NCBI Taxonomy" id="104777"/>
    <lineage>
        <taxon>Eukaryota</taxon>
        <taxon>Metazoa</taxon>
        <taxon>Spiralia</taxon>
        <taxon>Gnathifera</taxon>
        <taxon>Rotifera</taxon>
        <taxon>Eurotatoria</taxon>
        <taxon>Monogononta</taxon>
        <taxon>Pseudotrocha</taxon>
        <taxon>Ploima</taxon>
        <taxon>Brachionidae</taxon>
        <taxon>Brachionus</taxon>
    </lineage>
</organism>
<gene>
    <name evidence="1" type="ORF">OXX778_LOCUS14391</name>
</gene>
<comment type="caution">
    <text evidence="1">The sequence shown here is derived from an EMBL/GenBank/DDBJ whole genome shotgun (WGS) entry which is preliminary data.</text>
</comment>
<dbReference type="EMBL" id="CAJNOC010002957">
    <property type="protein sequence ID" value="CAF0959910.1"/>
    <property type="molecule type" value="Genomic_DNA"/>
</dbReference>